<organism evidence="1 2">
    <name type="scientific">Rangifer tarandus platyrhynchus</name>
    <name type="common">Svalbard reindeer</name>
    <dbReference type="NCBI Taxonomy" id="3082113"/>
    <lineage>
        <taxon>Eukaryota</taxon>
        <taxon>Metazoa</taxon>
        <taxon>Chordata</taxon>
        <taxon>Craniata</taxon>
        <taxon>Vertebrata</taxon>
        <taxon>Euteleostomi</taxon>
        <taxon>Mammalia</taxon>
        <taxon>Eutheria</taxon>
        <taxon>Laurasiatheria</taxon>
        <taxon>Artiodactyla</taxon>
        <taxon>Ruminantia</taxon>
        <taxon>Pecora</taxon>
        <taxon>Cervidae</taxon>
        <taxon>Odocoileinae</taxon>
        <taxon>Rangifer</taxon>
    </lineage>
</organism>
<reference evidence="1" key="1">
    <citation type="submission" date="2023-05" db="EMBL/GenBank/DDBJ databases">
        <authorList>
            <consortium name="ELIXIR-Norway"/>
        </authorList>
    </citation>
    <scope>NUCLEOTIDE SEQUENCE</scope>
</reference>
<accession>A0ACB0DWB5</accession>
<evidence type="ECO:0000313" key="1">
    <source>
        <dbReference type="EMBL" id="CAI9692588.1"/>
    </source>
</evidence>
<sequence>MAGAGVRGVPGRTMAARGDICPQLGPGAAIVPSRAPALGSGLPAPSAPPSGRLSLGTKVAGAASGLCGRAAAGSACEAGARAPVAARGDLVRGFSAGPRTRPDARLEGCSGGALSAARRRPPISQLHLASQHRSRASVAVSERTRRGARQGPQTRFVAAAGYSSCVAGAPEGRERDAAVPLSRSRSRRGPQWGRGQGSRSAERLIPAPSRGARRRRSRRREAN</sequence>
<name>A0ACB0DWB5_RANTA</name>
<gene>
    <name evidence="1" type="ORF">MRATA1EN3_LOCUS3801</name>
</gene>
<dbReference type="Proteomes" id="UP001162501">
    <property type="component" value="Chromosome 11"/>
</dbReference>
<evidence type="ECO:0000313" key="2">
    <source>
        <dbReference type="Proteomes" id="UP001162501"/>
    </source>
</evidence>
<dbReference type="EMBL" id="OX596095">
    <property type="protein sequence ID" value="CAI9692588.1"/>
    <property type="molecule type" value="Genomic_DNA"/>
</dbReference>
<proteinExistence type="predicted"/>
<protein>
    <submittedName>
        <fullName evidence="1">Uncharacterized protein</fullName>
    </submittedName>
</protein>